<sequence>MVAAKVDAQIPIPPLSIHPFPITYMVHTFRRSSPPTTPTPPLRSLPYALTSSISPHHQSPLAGKQQNGNCL</sequence>
<name>A0A9I9E906_CUCME</name>
<evidence type="ECO:0000256" key="1">
    <source>
        <dbReference type="SAM" id="MobiDB-lite"/>
    </source>
</evidence>
<accession>A0A9I9E906</accession>
<evidence type="ECO:0000313" key="2">
    <source>
        <dbReference type="EnsemblPlants" id="MELO3C030320.2.1"/>
    </source>
</evidence>
<dbReference type="Gramene" id="MELO3C030320.2.1">
    <property type="protein sequence ID" value="MELO3C030320.2.1"/>
    <property type="gene ID" value="MELO3C030320.2"/>
</dbReference>
<reference evidence="2" key="1">
    <citation type="submission" date="2023-03" db="UniProtKB">
        <authorList>
            <consortium name="EnsemblPlants"/>
        </authorList>
    </citation>
    <scope>IDENTIFICATION</scope>
</reference>
<feature type="region of interest" description="Disordered" evidence="1">
    <location>
        <begin position="29"/>
        <end position="71"/>
    </location>
</feature>
<proteinExistence type="predicted"/>
<dbReference type="AlphaFoldDB" id="A0A9I9E906"/>
<dbReference type="EnsemblPlants" id="MELO3C030320.2.1">
    <property type="protein sequence ID" value="MELO3C030320.2.1"/>
    <property type="gene ID" value="MELO3C030320.2"/>
</dbReference>
<protein>
    <submittedName>
        <fullName evidence="2">Uncharacterized protein</fullName>
    </submittedName>
</protein>
<organism evidence="2">
    <name type="scientific">Cucumis melo</name>
    <name type="common">Muskmelon</name>
    <dbReference type="NCBI Taxonomy" id="3656"/>
    <lineage>
        <taxon>Eukaryota</taxon>
        <taxon>Viridiplantae</taxon>
        <taxon>Streptophyta</taxon>
        <taxon>Embryophyta</taxon>
        <taxon>Tracheophyta</taxon>
        <taxon>Spermatophyta</taxon>
        <taxon>Magnoliopsida</taxon>
        <taxon>eudicotyledons</taxon>
        <taxon>Gunneridae</taxon>
        <taxon>Pentapetalae</taxon>
        <taxon>rosids</taxon>
        <taxon>fabids</taxon>
        <taxon>Cucurbitales</taxon>
        <taxon>Cucurbitaceae</taxon>
        <taxon>Benincaseae</taxon>
        <taxon>Cucumis</taxon>
    </lineage>
</organism>